<sequence length="83" mass="9349">MSMIFHTIGATSRTISQAMAPAAIIMLGLIIYTGFTIPISDMHPWFRWINYINPIAYAFESLMLNEFFGREFPCITFIPSGPG</sequence>
<protein>
    <submittedName>
        <fullName evidence="8">ABC-2 type transporter</fullName>
    </submittedName>
</protein>
<evidence type="ECO:0000259" key="7">
    <source>
        <dbReference type="Pfam" id="PF01061"/>
    </source>
</evidence>
<keyword evidence="5 6" id="KW-0472">Membrane</keyword>
<dbReference type="GO" id="GO:0140359">
    <property type="term" value="F:ABC-type transporter activity"/>
    <property type="evidence" value="ECO:0007669"/>
    <property type="project" value="InterPro"/>
</dbReference>
<proteinExistence type="predicted"/>
<keyword evidence="3 6" id="KW-0812">Transmembrane</keyword>
<dbReference type="InterPro" id="IPR013525">
    <property type="entry name" value="ABC2_TM"/>
</dbReference>
<evidence type="ECO:0000256" key="2">
    <source>
        <dbReference type="ARBA" id="ARBA00022448"/>
    </source>
</evidence>
<organism evidence="8 9">
    <name type="scientific">Lentinula lateritia</name>
    <dbReference type="NCBI Taxonomy" id="40482"/>
    <lineage>
        <taxon>Eukaryota</taxon>
        <taxon>Fungi</taxon>
        <taxon>Dikarya</taxon>
        <taxon>Basidiomycota</taxon>
        <taxon>Agaricomycotina</taxon>
        <taxon>Agaricomycetes</taxon>
        <taxon>Agaricomycetidae</taxon>
        <taxon>Agaricales</taxon>
        <taxon>Marasmiineae</taxon>
        <taxon>Omphalotaceae</taxon>
        <taxon>Lentinula</taxon>
    </lineage>
</organism>
<evidence type="ECO:0000256" key="4">
    <source>
        <dbReference type="ARBA" id="ARBA00022989"/>
    </source>
</evidence>
<evidence type="ECO:0000313" key="9">
    <source>
        <dbReference type="Proteomes" id="UP001150238"/>
    </source>
</evidence>
<dbReference type="AlphaFoldDB" id="A0A9W9A457"/>
<dbReference type="EMBL" id="JANVFS010000024">
    <property type="protein sequence ID" value="KAJ4474043.1"/>
    <property type="molecule type" value="Genomic_DNA"/>
</dbReference>
<feature type="transmembrane region" description="Helical" evidence="6">
    <location>
        <begin position="20"/>
        <end position="39"/>
    </location>
</feature>
<evidence type="ECO:0000256" key="1">
    <source>
        <dbReference type="ARBA" id="ARBA00004141"/>
    </source>
</evidence>
<dbReference type="GO" id="GO:0016020">
    <property type="term" value="C:membrane"/>
    <property type="evidence" value="ECO:0007669"/>
    <property type="project" value="UniProtKB-SubCell"/>
</dbReference>
<reference evidence="8" key="2">
    <citation type="journal article" date="2023" name="Proc. Natl. Acad. Sci. U.S.A.">
        <title>A global phylogenomic analysis of the shiitake genus Lentinula.</title>
        <authorList>
            <person name="Sierra-Patev S."/>
            <person name="Min B."/>
            <person name="Naranjo-Ortiz M."/>
            <person name="Looney B."/>
            <person name="Konkel Z."/>
            <person name="Slot J.C."/>
            <person name="Sakamoto Y."/>
            <person name="Steenwyk J.L."/>
            <person name="Rokas A."/>
            <person name="Carro J."/>
            <person name="Camarero S."/>
            <person name="Ferreira P."/>
            <person name="Molpeceres G."/>
            <person name="Ruiz-Duenas F.J."/>
            <person name="Serrano A."/>
            <person name="Henrissat B."/>
            <person name="Drula E."/>
            <person name="Hughes K.W."/>
            <person name="Mata J.L."/>
            <person name="Ishikawa N.K."/>
            <person name="Vargas-Isla R."/>
            <person name="Ushijima S."/>
            <person name="Smith C.A."/>
            <person name="Donoghue J."/>
            <person name="Ahrendt S."/>
            <person name="Andreopoulos W."/>
            <person name="He G."/>
            <person name="LaButti K."/>
            <person name="Lipzen A."/>
            <person name="Ng V."/>
            <person name="Riley R."/>
            <person name="Sandor L."/>
            <person name="Barry K."/>
            <person name="Martinez A.T."/>
            <person name="Xiao Y."/>
            <person name="Gibbons J.G."/>
            <person name="Terashima K."/>
            <person name="Grigoriev I.V."/>
            <person name="Hibbett D."/>
        </authorList>
    </citation>
    <scope>NUCLEOTIDE SEQUENCE</scope>
    <source>
        <strain evidence="8">Sp2 HRB7682 ss15</strain>
    </source>
</reference>
<dbReference type="PANTHER" id="PTHR19241">
    <property type="entry name" value="ATP-BINDING CASSETTE TRANSPORTER"/>
    <property type="match status" value="1"/>
</dbReference>
<dbReference type="Pfam" id="PF01061">
    <property type="entry name" value="ABC2_membrane"/>
    <property type="match status" value="1"/>
</dbReference>
<gene>
    <name evidence="8" type="ORF">C8J55DRAFT_579163</name>
</gene>
<evidence type="ECO:0000313" key="8">
    <source>
        <dbReference type="EMBL" id="KAJ4474043.1"/>
    </source>
</evidence>
<evidence type="ECO:0000256" key="5">
    <source>
        <dbReference type="ARBA" id="ARBA00023136"/>
    </source>
</evidence>
<keyword evidence="4 6" id="KW-1133">Transmembrane helix</keyword>
<comment type="subcellular location">
    <subcellularLocation>
        <location evidence="1">Membrane</location>
        <topology evidence="1">Multi-pass membrane protein</topology>
    </subcellularLocation>
</comment>
<comment type="caution">
    <text evidence="8">The sequence shown here is derived from an EMBL/GenBank/DDBJ whole genome shotgun (WGS) entry which is preliminary data.</text>
</comment>
<keyword evidence="2" id="KW-0813">Transport</keyword>
<name>A0A9W9A457_9AGAR</name>
<feature type="domain" description="ABC-2 type transporter transmembrane" evidence="7">
    <location>
        <begin position="1"/>
        <end position="67"/>
    </location>
</feature>
<accession>A0A9W9A457</accession>
<evidence type="ECO:0000256" key="6">
    <source>
        <dbReference type="SAM" id="Phobius"/>
    </source>
</evidence>
<evidence type="ECO:0000256" key="3">
    <source>
        <dbReference type="ARBA" id="ARBA00022692"/>
    </source>
</evidence>
<dbReference type="Proteomes" id="UP001150238">
    <property type="component" value="Unassembled WGS sequence"/>
</dbReference>
<reference evidence="8" key="1">
    <citation type="submission" date="2022-08" db="EMBL/GenBank/DDBJ databases">
        <authorList>
            <consortium name="DOE Joint Genome Institute"/>
            <person name="Min B."/>
            <person name="Riley R."/>
            <person name="Sierra-Patev S."/>
            <person name="Naranjo-Ortiz M."/>
            <person name="Looney B."/>
            <person name="Konkel Z."/>
            <person name="Slot J.C."/>
            <person name="Sakamoto Y."/>
            <person name="Steenwyk J.L."/>
            <person name="Rokas A."/>
            <person name="Carro J."/>
            <person name="Camarero S."/>
            <person name="Ferreira P."/>
            <person name="Molpeceres G."/>
            <person name="Ruiz-Duenas F.J."/>
            <person name="Serrano A."/>
            <person name="Henrissat B."/>
            <person name="Drula E."/>
            <person name="Hughes K.W."/>
            <person name="Mata J.L."/>
            <person name="Ishikawa N.K."/>
            <person name="Vargas-Isla R."/>
            <person name="Ushijima S."/>
            <person name="Smith C.A."/>
            <person name="Ahrendt S."/>
            <person name="Andreopoulos W."/>
            <person name="He G."/>
            <person name="Labutti K."/>
            <person name="Lipzen A."/>
            <person name="Ng V."/>
            <person name="Sandor L."/>
            <person name="Barry K."/>
            <person name="Martinez A.T."/>
            <person name="Xiao Y."/>
            <person name="Gibbons J.G."/>
            <person name="Terashima K."/>
            <person name="Hibbett D.S."/>
            <person name="Grigoriev I.V."/>
        </authorList>
    </citation>
    <scope>NUCLEOTIDE SEQUENCE</scope>
    <source>
        <strain evidence="8">Sp2 HRB7682 ss15</strain>
    </source>
</reference>